<accession>A0ABM6DZX0</accession>
<name>A0ABM6DZX0_9BURK</name>
<sequence>MPTKAATFGRMSKEHMQAPQWERIKRDCWSRSSLRVRRTLATGILPRDRQPAACCWHTMTALKQQEQ</sequence>
<keyword evidence="2" id="KW-1185">Reference proteome</keyword>
<evidence type="ECO:0000313" key="1">
    <source>
        <dbReference type="EMBL" id="AOV00642.1"/>
    </source>
</evidence>
<dbReference type="Proteomes" id="UP000095607">
    <property type="component" value="Chromosome"/>
</dbReference>
<gene>
    <name evidence="1" type="ORF">BI380_04355</name>
</gene>
<protein>
    <submittedName>
        <fullName evidence="1">Uncharacterized protein</fullName>
    </submittedName>
</protein>
<proteinExistence type="predicted"/>
<reference evidence="1 2" key="1">
    <citation type="submission" date="2016-09" db="EMBL/GenBank/DDBJ databases">
        <title>Complete genome sequence of Deltia acidovorans CM13 isolated from murine proximal colonic tissue.</title>
        <authorList>
            <person name="Saffarian A."/>
        </authorList>
    </citation>
    <scope>NUCLEOTIDE SEQUENCE [LARGE SCALE GENOMIC DNA]</scope>
    <source>
        <strain evidence="1 2">CM13</strain>
    </source>
</reference>
<evidence type="ECO:0000313" key="2">
    <source>
        <dbReference type="Proteomes" id="UP000095607"/>
    </source>
</evidence>
<organism evidence="1 2">
    <name type="scientific">Delftia tsuruhatensis</name>
    <dbReference type="NCBI Taxonomy" id="180282"/>
    <lineage>
        <taxon>Bacteria</taxon>
        <taxon>Pseudomonadati</taxon>
        <taxon>Pseudomonadota</taxon>
        <taxon>Betaproteobacteria</taxon>
        <taxon>Burkholderiales</taxon>
        <taxon>Comamonadaceae</taxon>
        <taxon>Delftia</taxon>
    </lineage>
</organism>
<dbReference type="EMBL" id="CP017420">
    <property type="protein sequence ID" value="AOV00642.1"/>
    <property type="molecule type" value="Genomic_DNA"/>
</dbReference>